<keyword evidence="3" id="KW-1185">Reference proteome</keyword>
<dbReference type="NCBIfam" id="NF043076">
    <property type="entry name" value="PHA_gran_PhaM"/>
    <property type="match status" value="1"/>
</dbReference>
<dbReference type="InterPro" id="IPR050026">
    <property type="entry name" value="PHA_gran_PhaM_N"/>
</dbReference>
<name>A0A239CHX2_9BURK</name>
<feature type="compositionally biased region" description="Low complexity" evidence="1">
    <location>
        <begin position="143"/>
        <end position="152"/>
    </location>
</feature>
<evidence type="ECO:0000256" key="1">
    <source>
        <dbReference type="SAM" id="MobiDB-lite"/>
    </source>
</evidence>
<accession>A0A239CHX2</accession>
<dbReference type="EMBL" id="FZOT01000001">
    <property type="protein sequence ID" value="SNS19288.1"/>
    <property type="molecule type" value="Genomic_DNA"/>
</dbReference>
<proteinExistence type="predicted"/>
<gene>
    <name evidence="2" type="ORF">SAMN06265795_101452</name>
</gene>
<feature type="compositionally biased region" description="Low complexity" evidence="1">
    <location>
        <begin position="216"/>
        <end position="238"/>
    </location>
</feature>
<dbReference type="AlphaFoldDB" id="A0A239CHX2"/>
<organism evidence="2 3">
    <name type="scientific">Noviherbaspirillum humi</name>
    <dbReference type="NCBI Taxonomy" id="1688639"/>
    <lineage>
        <taxon>Bacteria</taxon>
        <taxon>Pseudomonadati</taxon>
        <taxon>Pseudomonadota</taxon>
        <taxon>Betaproteobacteria</taxon>
        <taxon>Burkholderiales</taxon>
        <taxon>Oxalobacteraceae</taxon>
        <taxon>Noviherbaspirillum</taxon>
    </lineage>
</organism>
<reference evidence="2 3" key="1">
    <citation type="submission" date="2017-06" db="EMBL/GenBank/DDBJ databases">
        <authorList>
            <person name="Kim H.J."/>
            <person name="Triplett B.A."/>
        </authorList>
    </citation>
    <scope>NUCLEOTIDE SEQUENCE [LARGE SCALE GENOMIC DNA]</scope>
    <source>
        <strain evidence="2 3">U15</strain>
    </source>
</reference>
<evidence type="ECO:0000313" key="3">
    <source>
        <dbReference type="Proteomes" id="UP000198284"/>
    </source>
</evidence>
<dbReference type="Proteomes" id="UP000198284">
    <property type="component" value="Unassembled WGS sequence"/>
</dbReference>
<feature type="region of interest" description="Disordered" evidence="1">
    <location>
        <begin position="120"/>
        <end position="171"/>
    </location>
</feature>
<dbReference type="RefSeq" id="WP_176442288.1">
    <property type="nucleotide sequence ID" value="NZ_FZOT01000001.1"/>
</dbReference>
<protein>
    <submittedName>
        <fullName evidence="2">Uncharacterized protein</fullName>
    </submittedName>
</protein>
<sequence>MITPNMPNFPGMEAMSDTMEFMKNLWSGMGMPGMNPGATMGGMKMPGMVMPTLSVEEIQKKISDLKAVEAWLELNMHMLRGTIQALEVQAATLSALKSMGDALNAGVNNMTAQARAAAEEFGAGGTAKPAQPPQENGKGAGNGAAAAEHAPAGGSGGAGSAAGSKAAPNERDQMDAASLAAPLVNAAAWWNMLQDHFKQAVDTALASEKPAGDGGAKPSSGGRGASSSSSSSSSSSKAAKTDEGAAKPASRKRKPAK</sequence>
<evidence type="ECO:0000313" key="2">
    <source>
        <dbReference type="EMBL" id="SNS19288.1"/>
    </source>
</evidence>
<feature type="region of interest" description="Disordered" evidence="1">
    <location>
        <begin position="205"/>
        <end position="257"/>
    </location>
</feature>